<proteinExistence type="predicted"/>
<sequence length="76" mass="8989">MSQLYSITGDNASNNIYMAWALQNRFAQAFLDSIGALTDKDYEYFDHYVQTDHESLTEQDHEDEYYLSPKKLKDFH</sequence>
<organism evidence="1 2">
    <name type="scientific">Austropuccinia psidii MF-1</name>
    <dbReference type="NCBI Taxonomy" id="1389203"/>
    <lineage>
        <taxon>Eukaryota</taxon>
        <taxon>Fungi</taxon>
        <taxon>Dikarya</taxon>
        <taxon>Basidiomycota</taxon>
        <taxon>Pucciniomycotina</taxon>
        <taxon>Pucciniomycetes</taxon>
        <taxon>Pucciniales</taxon>
        <taxon>Sphaerophragmiaceae</taxon>
        <taxon>Austropuccinia</taxon>
    </lineage>
</organism>
<name>A0A9Q3QAM1_9BASI</name>
<reference evidence="1" key="1">
    <citation type="submission" date="2021-03" db="EMBL/GenBank/DDBJ databases">
        <title>Draft genome sequence of rust myrtle Austropuccinia psidii MF-1, a brazilian biotype.</title>
        <authorList>
            <person name="Quecine M.C."/>
            <person name="Pachon D.M.R."/>
            <person name="Bonatelli M.L."/>
            <person name="Correr F.H."/>
            <person name="Franceschini L.M."/>
            <person name="Leite T.F."/>
            <person name="Margarido G.R.A."/>
            <person name="Almeida C.A."/>
            <person name="Ferrarezi J.A."/>
            <person name="Labate C.A."/>
        </authorList>
    </citation>
    <scope>NUCLEOTIDE SEQUENCE</scope>
    <source>
        <strain evidence="1">MF-1</strain>
    </source>
</reference>
<accession>A0A9Q3QAM1</accession>
<dbReference type="AlphaFoldDB" id="A0A9Q3QAM1"/>
<dbReference type="EMBL" id="AVOT02132130">
    <property type="protein sequence ID" value="MBW0588877.1"/>
    <property type="molecule type" value="Genomic_DNA"/>
</dbReference>
<gene>
    <name evidence="1" type="ORF">O181_128592</name>
</gene>
<evidence type="ECO:0000313" key="2">
    <source>
        <dbReference type="Proteomes" id="UP000765509"/>
    </source>
</evidence>
<keyword evidence="2" id="KW-1185">Reference proteome</keyword>
<comment type="caution">
    <text evidence="1">The sequence shown here is derived from an EMBL/GenBank/DDBJ whole genome shotgun (WGS) entry which is preliminary data.</text>
</comment>
<protein>
    <submittedName>
        <fullName evidence="1">Uncharacterized protein</fullName>
    </submittedName>
</protein>
<evidence type="ECO:0000313" key="1">
    <source>
        <dbReference type="EMBL" id="MBW0588877.1"/>
    </source>
</evidence>
<dbReference type="Proteomes" id="UP000765509">
    <property type="component" value="Unassembled WGS sequence"/>
</dbReference>